<accession>A0A1Y1YBG8</accession>
<dbReference type="InParanoid" id="A0A1Y1YBG8"/>
<dbReference type="AlphaFoldDB" id="A0A1Y1YBG8"/>
<comment type="caution">
    <text evidence="1">The sequence shown here is derived from an EMBL/GenBank/DDBJ whole genome shotgun (WGS) entry which is preliminary data.</text>
</comment>
<name>A0A1Y1YBG8_9FUNG</name>
<organism evidence="1 2">
    <name type="scientific">Basidiobolus meristosporus CBS 931.73</name>
    <dbReference type="NCBI Taxonomy" id="1314790"/>
    <lineage>
        <taxon>Eukaryota</taxon>
        <taxon>Fungi</taxon>
        <taxon>Fungi incertae sedis</taxon>
        <taxon>Zoopagomycota</taxon>
        <taxon>Entomophthoromycotina</taxon>
        <taxon>Basidiobolomycetes</taxon>
        <taxon>Basidiobolales</taxon>
        <taxon>Basidiobolaceae</taxon>
        <taxon>Basidiobolus</taxon>
    </lineage>
</organism>
<dbReference type="EMBL" id="MCFE01000180">
    <property type="protein sequence ID" value="ORX95292.1"/>
    <property type="molecule type" value="Genomic_DNA"/>
</dbReference>
<keyword evidence="2" id="KW-1185">Reference proteome</keyword>
<proteinExistence type="predicted"/>
<evidence type="ECO:0000313" key="2">
    <source>
        <dbReference type="Proteomes" id="UP000193498"/>
    </source>
</evidence>
<reference evidence="1 2" key="1">
    <citation type="submission" date="2016-07" db="EMBL/GenBank/DDBJ databases">
        <title>Pervasive Adenine N6-methylation of Active Genes in Fungi.</title>
        <authorList>
            <consortium name="DOE Joint Genome Institute"/>
            <person name="Mondo S.J."/>
            <person name="Dannebaum R.O."/>
            <person name="Kuo R.C."/>
            <person name="Labutti K."/>
            <person name="Haridas S."/>
            <person name="Kuo A."/>
            <person name="Salamov A."/>
            <person name="Ahrendt S.R."/>
            <person name="Lipzen A."/>
            <person name="Sullivan W."/>
            <person name="Andreopoulos W.B."/>
            <person name="Clum A."/>
            <person name="Lindquist E."/>
            <person name="Daum C."/>
            <person name="Ramamoorthy G.K."/>
            <person name="Gryganskyi A."/>
            <person name="Culley D."/>
            <person name="Magnuson J.K."/>
            <person name="James T.Y."/>
            <person name="O'Malley M.A."/>
            <person name="Stajich J.E."/>
            <person name="Spatafora J.W."/>
            <person name="Visel A."/>
            <person name="Grigoriev I.V."/>
        </authorList>
    </citation>
    <scope>NUCLEOTIDE SEQUENCE [LARGE SCALE GENOMIC DNA]</scope>
    <source>
        <strain evidence="1 2">CBS 931.73</strain>
    </source>
</reference>
<gene>
    <name evidence="1" type="ORF">K493DRAFT_25733</name>
</gene>
<dbReference type="Proteomes" id="UP000193498">
    <property type="component" value="Unassembled WGS sequence"/>
</dbReference>
<protein>
    <submittedName>
        <fullName evidence="1">Uncharacterized protein</fullName>
    </submittedName>
</protein>
<evidence type="ECO:0000313" key="1">
    <source>
        <dbReference type="EMBL" id="ORX95292.1"/>
    </source>
</evidence>
<sequence length="159" mass="17754">MVHRNSHSLLGFANILKRSIPISIGIGVIGGKIQTGASPRFPNPSSSTRAFRQLVSFREYRAVQLIRSHRGLAICFMRAIKASMEPSGVNCCPPLVHPNFQPPERAFSLLAWSHHFVLSSDGSSGFRGREWMRISGVWTSAKSGRHPRVQPHRMRSNHC</sequence>